<dbReference type="AlphaFoldDB" id="A0A9E8NHS0"/>
<dbReference type="Gene3D" id="3.40.50.1820">
    <property type="entry name" value="alpha/beta hydrolase"/>
    <property type="match status" value="1"/>
</dbReference>
<evidence type="ECO:0000313" key="2">
    <source>
        <dbReference type="EMBL" id="WAC14274.1"/>
    </source>
</evidence>
<dbReference type="SUPFAM" id="SSF53474">
    <property type="entry name" value="alpha/beta-Hydrolases"/>
    <property type="match status" value="1"/>
</dbReference>
<dbReference type="KEGG" id="dpf:ON006_10005"/>
<dbReference type="Pfam" id="PF00561">
    <property type="entry name" value="Abhydrolase_1"/>
    <property type="match status" value="1"/>
</dbReference>
<dbReference type="GO" id="GO:0016787">
    <property type="term" value="F:hydrolase activity"/>
    <property type="evidence" value="ECO:0007669"/>
    <property type="project" value="UniProtKB-KW"/>
</dbReference>
<proteinExistence type="predicted"/>
<keyword evidence="2" id="KW-0378">Hydrolase</keyword>
<dbReference type="Proteomes" id="UP001164653">
    <property type="component" value="Chromosome"/>
</dbReference>
<dbReference type="PANTHER" id="PTHR43433">
    <property type="entry name" value="HYDROLASE, ALPHA/BETA FOLD FAMILY PROTEIN"/>
    <property type="match status" value="1"/>
</dbReference>
<dbReference type="EMBL" id="CP112998">
    <property type="protein sequence ID" value="WAC14274.1"/>
    <property type="molecule type" value="Genomic_DNA"/>
</dbReference>
<dbReference type="InterPro" id="IPR029058">
    <property type="entry name" value="AB_hydrolase_fold"/>
</dbReference>
<organism evidence="2 3">
    <name type="scientific">Dyadobacter pollutisoli</name>
    <dbReference type="NCBI Taxonomy" id="2910158"/>
    <lineage>
        <taxon>Bacteria</taxon>
        <taxon>Pseudomonadati</taxon>
        <taxon>Bacteroidota</taxon>
        <taxon>Cytophagia</taxon>
        <taxon>Cytophagales</taxon>
        <taxon>Spirosomataceae</taxon>
        <taxon>Dyadobacter</taxon>
    </lineage>
</organism>
<name>A0A9E8NHS0_9BACT</name>
<evidence type="ECO:0000313" key="3">
    <source>
        <dbReference type="Proteomes" id="UP001164653"/>
    </source>
</evidence>
<evidence type="ECO:0000259" key="1">
    <source>
        <dbReference type="Pfam" id="PF00561"/>
    </source>
</evidence>
<keyword evidence="3" id="KW-1185">Reference proteome</keyword>
<sequence length="286" mass="32185">MDWVGRLETLNNKTYHPITIDTALGRTQVYRLGPHQQQQETLVIFPGARTSALFWDFENGLELLSGKVRIYLVETNGLPNLSDGDTPDIKSLDYGHWAAEVLDKLNLSETYIAGASFGGLICAKLCIVAPSRVKSAFLLNAGCLQPFSISAKNLYYNILPIAFPTRKTVSLFLNNAVLYPPSHTLSPAYYSLLVEYELFVLKRYVDNTQKPYDMNHELTEITVDIYLIQGTKDLLFPMKTSVSNAKQKIKSLKKVIAFEDVGHGIETYPRALDTIEQLIFRGDSRK</sequence>
<protein>
    <submittedName>
        <fullName evidence="2">Alpha/beta fold hydrolase</fullName>
    </submittedName>
</protein>
<dbReference type="RefSeq" id="WP_244824347.1">
    <property type="nucleotide sequence ID" value="NZ_CP112998.1"/>
</dbReference>
<dbReference type="InterPro" id="IPR000073">
    <property type="entry name" value="AB_hydrolase_1"/>
</dbReference>
<reference evidence="2" key="1">
    <citation type="submission" date="2022-11" db="EMBL/GenBank/DDBJ databases">
        <title>Dyadobacter pollutisoli sp. nov., isolated from plastic dumped soil.</title>
        <authorList>
            <person name="Kim J.M."/>
            <person name="Kim K.R."/>
            <person name="Lee J.K."/>
            <person name="Hao L."/>
            <person name="Jeon C.O."/>
        </authorList>
    </citation>
    <scope>NUCLEOTIDE SEQUENCE</scope>
    <source>
        <strain evidence="2">U1</strain>
    </source>
</reference>
<gene>
    <name evidence="2" type="ORF">ON006_10005</name>
</gene>
<dbReference type="InterPro" id="IPR050471">
    <property type="entry name" value="AB_hydrolase"/>
</dbReference>
<accession>A0A9E8NHS0</accession>
<feature type="domain" description="AB hydrolase-1" evidence="1">
    <location>
        <begin position="92"/>
        <end position="153"/>
    </location>
</feature>
<dbReference type="PANTHER" id="PTHR43433:SF10">
    <property type="entry name" value="AB HYDROLASE-1 DOMAIN-CONTAINING PROTEIN"/>
    <property type="match status" value="1"/>
</dbReference>